<dbReference type="InterPro" id="IPR002562">
    <property type="entry name" value="3'-5'_exonuclease_dom"/>
</dbReference>
<keyword evidence="5 18" id="KW-0808">Transferase</keyword>
<dbReference type="GO" id="GO:0008408">
    <property type="term" value="F:3'-5' exonuclease activity"/>
    <property type="evidence" value="ECO:0007669"/>
    <property type="project" value="UniProtKB-UniRule"/>
</dbReference>
<evidence type="ECO:0000256" key="9">
    <source>
        <dbReference type="ARBA" id="ARBA00022763"/>
    </source>
</evidence>
<dbReference type="Gene3D" id="1.10.150.20">
    <property type="entry name" value="5' to 3' exonuclease, C-terminal subdomain"/>
    <property type="match status" value="2"/>
</dbReference>
<sequence>MITIINNPIILVDGSFYIHRAYHALPPLKTSNGEAVWVIYGVINMIKSLLMRYQPAHMVIVFDTIGKTFRNNLFEKYKANRIKTPKDLFIQIDPLCKIIQAMGLPTLQVPNVEADDVIGTLAISYAQSGNPVLISTGDKDMTQIVSSKITLINTISNIIFTPKEVEKKFGIPPALIADYLALIGDRSDNIPGVPGVGKKTAQILLKKIGNLKTLYENLDSIGVLKIRGARAIQNILQINKKIAFLSYKLTTIKTDVSLDTSVYQLARQQANIDTLLSLFKRYEFKNWLIDLKSKKWLYKHIHLNKLSSNQCLKSTFLNQKSNLLLDYVKEKKIVKIIHDIKMLYHWIEKIKISKFFIFNIHTDMFNAATANIISICLSINPDESAFIPINTNLINNHQGFLYLEEILSTLQPILENSEIKKIGQHLKFSYAIFKRYNINLVGMAFDVILELYILYGTSNYQDIRNFLDKDTFNAVIDFKNNYHKNSIILDAHNVQSQSLHAAKFIKSLFNLHHILWPKINTNNKLKKIFEEIEMPLISILSRIENYGVLIDKKLLNAHSMELDSQLNTLKLEAYQLVNTSFNLSSTKQLQEILYSKQRLPILKKTPTGAPSTNEEVLKILSKKYPMPKIILRYRSLAKLKSTYTNKLITMINKKSNRVHTSYNQTRTSTGRLSSTNPNLQNIPNRNLDGRKIRQAFIAPTNFLIVAADYSQIELRIMAHLSQDIKLINDFLSGKDIHTTTASEIFVTALHLVTNEQRHQAKTINFGLIYGMSAFGLARQLSVTCKEAQKYVDRYFKRYPGVMRYMKHIREHANKYGYVSTLDGRKLYLPDIFSSNISQKKSAERAAINAPMQGSAADIIKKAMISVDNWLQKNKIPARIIMQVHDELVFEVHHEILDPAVKQIKKLMEECFVIDVPLKVDIGIGKNWEQAH</sequence>
<dbReference type="SMART" id="SM00474">
    <property type="entry name" value="35EXOc"/>
    <property type="match status" value="1"/>
</dbReference>
<dbReference type="InterPro" id="IPR008918">
    <property type="entry name" value="HhH2"/>
</dbReference>
<dbReference type="PANTHER" id="PTHR10133">
    <property type="entry name" value="DNA POLYMERASE I"/>
    <property type="match status" value="1"/>
</dbReference>
<feature type="region of interest" description="Disordered" evidence="19">
    <location>
        <begin position="659"/>
        <end position="679"/>
    </location>
</feature>
<dbReference type="FunFam" id="3.40.50.1010:FF:000001">
    <property type="entry name" value="DNA polymerase I"/>
    <property type="match status" value="1"/>
</dbReference>
<evidence type="ECO:0000256" key="4">
    <source>
        <dbReference type="ARBA" id="ARBA00020311"/>
    </source>
</evidence>
<dbReference type="InterPro" id="IPR029060">
    <property type="entry name" value="PIN-like_dom_sf"/>
</dbReference>
<gene>
    <name evidence="18 23" type="primary">polA</name>
    <name evidence="23" type="ORF">M9393_00045</name>
</gene>
<dbReference type="InterPro" id="IPR002421">
    <property type="entry name" value="5-3_exonuclease"/>
</dbReference>
<organism evidence="23 24">
    <name type="scientific">Candidatus Blochmannia vicinus</name>
    <name type="common">nom. nud.</name>
    <dbReference type="NCBI Taxonomy" id="251540"/>
    <lineage>
        <taxon>Bacteria</taxon>
        <taxon>Pseudomonadati</taxon>
        <taxon>Pseudomonadota</taxon>
        <taxon>Gammaproteobacteria</taxon>
        <taxon>Enterobacterales</taxon>
        <taxon>Enterobacteriaceae</taxon>
        <taxon>ant endosymbionts</taxon>
        <taxon>Candidatus Blochmanniella</taxon>
    </lineage>
</organism>
<dbReference type="GO" id="GO:0006261">
    <property type="term" value="P:DNA-templated DNA replication"/>
    <property type="evidence" value="ECO:0007669"/>
    <property type="project" value="UniProtKB-UniRule"/>
</dbReference>
<dbReference type="CDD" id="cd09898">
    <property type="entry name" value="H3TH_53EXO"/>
    <property type="match status" value="1"/>
</dbReference>
<keyword evidence="12 18" id="KW-0239">DNA-directed DNA polymerase</keyword>
<keyword evidence="14 18" id="KW-0234">DNA repair</keyword>
<dbReference type="RefSeq" id="WP_250248592.1">
    <property type="nucleotide sequence ID" value="NZ_CP097753.1"/>
</dbReference>
<dbReference type="EC" id="2.7.7.7" evidence="3 17"/>
<dbReference type="InterPro" id="IPR001098">
    <property type="entry name" value="DNA-dir_DNA_pol_A_palm_dom"/>
</dbReference>
<protein>
    <recommendedName>
        <fullName evidence="4 17">DNA polymerase I</fullName>
        <ecNumber evidence="3 17">2.7.7.7</ecNumber>
    </recommendedName>
</protein>
<evidence type="ECO:0000256" key="16">
    <source>
        <dbReference type="ARBA" id="ARBA00060162"/>
    </source>
</evidence>
<name>A0A9Q8TWH1_9ENTR</name>
<dbReference type="Gene3D" id="3.30.70.370">
    <property type="match status" value="1"/>
</dbReference>
<dbReference type="InterPro" id="IPR019760">
    <property type="entry name" value="DNA-dir_DNA_pol_A_CS"/>
</dbReference>
<comment type="catalytic activity">
    <reaction evidence="15 18">
        <text>DNA(n) + a 2'-deoxyribonucleoside 5'-triphosphate = DNA(n+1) + diphosphate</text>
        <dbReference type="Rhea" id="RHEA:22508"/>
        <dbReference type="Rhea" id="RHEA-COMP:17339"/>
        <dbReference type="Rhea" id="RHEA-COMP:17340"/>
        <dbReference type="ChEBI" id="CHEBI:33019"/>
        <dbReference type="ChEBI" id="CHEBI:61560"/>
        <dbReference type="ChEBI" id="CHEBI:173112"/>
        <dbReference type="EC" id="2.7.7.7"/>
    </reaction>
</comment>
<dbReference type="Pfam" id="PF02739">
    <property type="entry name" value="5_3_exonuc_N"/>
    <property type="match status" value="1"/>
</dbReference>
<evidence type="ECO:0000256" key="12">
    <source>
        <dbReference type="ARBA" id="ARBA00022932"/>
    </source>
</evidence>
<dbReference type="GO" id="GO:0006302">
    <property type="term" value="P:double-strand break repair"/>
    <property type="evidence" value="ECO:0007669"/>
    <property type="project" value="TreeGrafter"/>
</dbReference>
<evidence type="ECO:0000256" key="10">
    <source>
        <dbReference type="ARBA" id="ARBA00022801"/>
    </source>
</evidence>
<dbReference type="GO" id="GO:0008409">
    <property type="term" value="F:5'-3' exonuclease activity"/>
    <property type="evidence" value="ECO:0007669"/>
    <property type="project" value="UniProtKB-UniRule"/>
</dbReference>
<evidence type="ECO:0000256" key="17">
    <source>
        <dbReference type="NCBIfam" id="TIGR00593"/>
    </source>
</evidence>
<dbReference type="FunFam" id="1.10.150.20:FF:000003">
    <property type="entry name" value="DNA polymerase I"/>
    <property type="match status" value="1"/>
</dbReference>
<dbReference type="InterPro" id="IPR036397">
    <property type="entry name" value="RNaseH_sf"/>
</dbReference>
<dbReference type="Gene3D" id="3.40.50.1010">
    <property type="entry name" value="5'-nuclease"/>
    <property type="match status" value="1"/>
</dbReference>
<dbReference type="NCBIfam" id="NF004397">
    <property type="entry name" value="PRK05755.1"/>
    <property type="match status" value="1"/>
</dbReference>
<comment type="function">
    <text evidence="16">In addition to polymerase activity, this DNA polymerase exhibits 3'-5' and 5'-3' exonuclease activity. It is able to utilize nicked circular duplex DNA as a template and can unwind the parental DNA strand from its template.</text>
</comment>
<dbReference type="GO" id="GO:0003677">
    <property type="term" value="F:DNA binding"/>
    <property type="evidence" value="ECO:0007669"/>
    <property type="project" value="UniProtKB-UniRule"/>
</dbReference>
<dbReference type="SMART" id="SM00475">
    <property type="entry name" value="53EXOc"/>
    <property type="match status" value="1"/>
</dbReference>
<feature type="domain" description="3'-5' exonuclease" evidence="20">
    <location>
        <begin position="334"/>
        <end position="520"/>
    </location>
</feature>
<keyword evidence="8" id="KW-0540">Nuclease</keyword>
<evidence type="ECO:0000259" key="20">
    <source>
        <dbReference type="SMART" id="SM00474"/>
    </source>
</evidence>
<dbReference type="FunFam" id="1.20.1060.10:FF:000001">
    <property type="entry name" value="DNA polymerase I"/>
    <property type="match status" value="1"/>
</dbReference>
<evidence type="ECO:0000259" key="22">
    <source>
        <dbReference type="SMART" id="SM00482"/>
    </source>
</evidence>
<dbReference type="PANTHER" id="PTHR10133:SF27">
    <property type="entry name" value="DNA POLYMERASE NU"/>
    <property type="match status" value="1"/>
</dbReference>
<dbReference type="SMART" id="SM00482">
    <property type="entry name" value="POLAc"/>
    <property type="match status" value="1"/>
</dbReference>
<dbReference type="CDD" id="cd06140">
    <property type="entry name" value="DNA_polA_I_Bacillus_like_exo"/>
    <property type="match status" value="1"/>
</dbReference>
<evidence type="ECO:0000259" key="21">
    <source>
        <dbReference type="SMART" id="SM00475"/>
    </source>
</evidence>
<dbReference type="InterPro" id="IPR012337">
    <property type="entry name" value="RNaseH-like_sf"/>
</dbReference>
<evidence type="ECO:0000256" key="19">
    <source>
        <dbReference type="SAM" id="MobiDB-lite"/>
    </source>
</evidence>
<dbReference type="SUPFAM" id="SSF53098">
    <property type="entry name" value="Ribonuclease H-like"/>
    <property type="match status" value="1"/>
</dbReference>
<keyword evidence="9 18" id="KW-0227">DNA damage</keyword>
<dbReference type="Gene3D" id="3.30.420.10">
    <property type="entry name" value="Ribonuclease H-like superfamily/Ribonuclease H"/>
    <property type="match status" value="1"/>
</dbReference>
<evidence type="ECO:0000256" key="14">
    <source>
        <dbReference type="ARBA" id="ARBA00023204"/>
    </source>
</evidence>
<dbReference type="InterPro" id="IPR020046">
    <property type="entry name" value="5-3_exonucl_a-hlix_arch_N"/>
</dbReference>
<dbReference type="SUPFAM" id="SSF56672">
    <property type="entry name" value="DNA/RNA polymerases"/>
    <property type="match status" value="1"/>
</dbReference>
<dbReference type="CDD" id="cd08637">
    <property type="entry name" value="DNA_pol_A_pol_I_C"/>
    <property type="match status" value="1"/>
</dbReference>
<keyword evidence="11 18" id="KW-0269">Exonuclease</keyword>
<evidence type="ECO:0000256" key="8">
    <source>
        <dbReference type="ARBA" id="ARBA00022722"/>
    </source>
</evidence>
<dbReference type="Gene3D" id="1.20.1060.10">
    <property type="entry name" value="Taq DNA Polymerase, Chain T, domain 4"/>
    <property type="match status" value="1"/>
</dbReference>
<dbReference type="AlphaFoldDB" id="A0A9Q8TWH1"/>
<evidence type="ECO:0000256" key="2">
    <source>
        <dbReference type="ARBA" id="ARBA00011541"/>
    </source>
</evidence>
<dbReference type="SMART" id="SM00279">
    <property type="entry name" value="HhH2"/>
    <property type="match status" value="1"/>
</dbReference>
<dbReference type="InterPro" id="IPR036279">
    <property type="entry name" value="5-3_exonuclease_C_sf"/>
</dbReference>
<dbReference type="CDD" id="cd09859">
    <property type="entry name" value="PIN_53EXO"/>
    <property type="match status" value="1"/>
</dbReference>
<dbReference type="FunFam" id="1.10.150.20:FF:000002">
    <property type="entry name" value="DNA polymerase I"/>
    <property type="match status" value="1"/>
</dbReference>
<evidence type="ECO:0000256" key="7">
    <source>
        <dbReference type="ARBA" id="ARBA00022705"/>
    </source>
</evidence>
<dbReference type="InterPro" id="IPR020045">
    <property type="entry name" value="DNA_polI_H3TH"/>
</dbReference>
<reference evidence="23" key="1">
    <citation type="submission" date="2022-05" db="EMBL/GenBank/DDBJ databases">
        <title>Impact of host demography and evolutionary history on endosymbiont molecular evolution: a test in carpenter ants (Genus Camponotus) and their Blochmannia endosymbionts.</title>
        <authorList>
            <person name="Manthey J.D."/>
            <person name="Giron J.C."/>
            <person name="Hruska J.P."/>
        </authorList>
    </citation>
    <scope>NUCLEOTIDE SEQUENCE</scope>
    <source>
        <strain evidence="23">C-039</strain>
    </source>
</reference>
<evidence type="ECO:0000313" key="24">
    <source>
        <dbReference type="Proteomes" id="UP001056209"/>
    </source>
</evidence>
<feature type="domain" description="DNA-directed DNA polymerase family A palm" evidence="22">
    <location>
        <begin position="689"/>
        <end position="895"/>
    </location>
</feature>
<feature type="domain" description="5'-3' exonuclease" evidence="21">
    <location>
        <begin position="7"/>
        <end position="268"/>
    </location>
</feature>
<dbReference type="Proteomes" id="UP001056209">
    <property type="component" value="Chromosome"/>
</dbReference>
<evidence type="ECO:0000256" key="15">
    <source>
        <dbReference type="ARBA" id="ARBA00049244"/>
    </source>
</evidence>
<comment type="similarity">
    <text evidence="1 18">Belongs to the DNA polymerase type-A family.</text>
</comment>
<dbReference type="NCBIfam" id="TIGR00593">
    <property type="entry name" value="pola"/>
    <property type="match status" value="1"/>
</dbReference>
<dbReference type="PRINTS" id="PR00868">
    <property type="entry name" value="DNAPOLI"/>
</dbReference>
<dbReference type="InterPro" id="IPR018320">
    <property type="entry name" value="DNA_polymerase_1"/>
</dbReference>
<dbReference type="EMBL" id="CP097753">
    <property type="protein sequence ID" value="URJ28172.1"/>
    <property type="molecule type" value="Genomic_DNA"/>
</dbReference>
<keyword evidence="6 18" id="KW-0548">Nucleotidyltransferase</keyword>
<evidence type="ECO:0000256" key="18">
    <source>
        <dbReference type="RuleBase" id="RU004460"/>
    </source>
</evidence>
<accession>A0A9Q8TWH1</accession>
<dbReference type="Pfam" id="PF01367">
    <property type="entry name" value="5_3_exonuc"/>
    <property type="match status" value="1"/>
</dbReference>
<dbReference type="GO" id="GO:0003887">
    <property type="term" value="F:DNA-directed DNA polymerase activity"/>
    <property type="evidence" value="ECO:0007669"/>
    <property type="project" value="UniProtKB-UniRule"/>
</dbReference>
<dbReference type="PROSITE" id="PS00447">
    <property type="entry name" value="DNA_POLYMERASE_A"/>
    <property type="match status" value="1"/>
</dbReference>
<evidence type="ECO:0000256" key="13">
    <source>
        <dbReference type="ARBA" id="ARBA00023125"/>
    </source>
</evidence>
<evidence type="ECO:0000256" key="3">
    <source>
        <dbReference type="ARBA" id="ARBA00012417"/>
    </source>
</evidence>
<comment type="subunit">
    <text evidence="2">Single-chain monomer with multiple functions.</text>
</comment>
<keyword evidence="10 18" id="KW-0378">Hydrolase</keyword>
<dbReference type="InterPro" id="IPR043502">
    <property type="entry name" value="DNA/RNA_pol_sf"/>
</dbReference>
<evidence type="ECO:0000256" key="5">
    <source>
        <dbReference type="ARBA" id="ARBA00022679"/>
    </source>
</evidence>
<evidence type="ECO:0000256" key="1">
    <source>
        <dbReference type="ARBA" id="ARBA00007705"/>
    </source>
</evidence>
<dbReference type="Pfam" id="PF01612">
    <property type="entry name" value="DNA_pol_A_exo1"/>
    <property type="match status" value="1"/>
</dbReference>
<proteinExistence type="inferred from homology"/>
<keyword evidence="13 18" id="KW-0238">DNA-binding</keyword>
<keyword evidence="7 18" id="KW-0235">DNA replication</keyword>
<evidence type="ECO:0000256" key="11">
    <source>
        <dbReference type="ARBA" id="ARBA00022839"/>
    </source>
</evidence>
<evidence type="ECO:0000256" key="6">
    <source>
        <dbReference type="ARBA" id="ARBA00022695"/>
    </source>
</evidence>
<evidence type="ECO:0000313" key="23">
    <source>
        <dbReference type="EMBL" id="URJ28172.1"/>
    </source>
</evidence>
<dbReference type="SUPFAM" id="SSF88723">
    <property type="entry name" value="PIN domain-like"/>
    <property type="match status" value="1"/>
</dbReference>
<dbReference type="InterPro" id="IPR002298">
    <property type="entry name" value="DNA_polymerase_A"/>
</dbReference>
<dbReference type="Pfam" id="PF00476">
    <property type="entry name" value="DNA_pol_A"/>
    <property type="match status" value="1"/>
</dbReference>
<dbReference type="SUPFAM" id="SSF47807">
    <property type="entry name" value="5' to 3' exonuclease, C-terminal subdomain"/>
    <property type="match status" value="1"/>
</dbReference>